<protein>
    <recommendedName>
        <fullName evidence="4">S1 motif domain-containing protein</fullName>
    </recommendedName>
</protein>
<feature type="region of interest" description="Disordered" evidence="3">
    <location>
        <begin position="77"/>
        <end position="119"/>
    </location>
</feature>
<reference evidence="5 6" key="1">
    <citation type="submission" date="2020-04" db="EMBL/GenBank/DDBJ databases">
        <title>Plant Genome Project.</title>
        <authorList>
            <person name="Zhang R.-G."/>
        </authorList>
    </citation>
    <scope>NUCLEOTIDE SEQUENCE [LARGE SCALE GENOMIC DNA]</scope>
    <source>
        <strain evidence="5">YNK0</strain>
        <tissue evidence="5">Leaf</tissue>
    </source>
</reference>
<dbReference type="Gene3D" id="2.40.50.140">
    <property type="entry name" value="Nucleic acid-binding proteins"/>
    <property type="match status" value="2"/>
</dbReference>
<keyword evidence="1" id="KW-0809">Transit peptide</keyword>
<dbReference type="InterPro" id="IPR012340">
    <property type="entry name" value="NA-bd_OB-fold"/>
</dbReference>
<feature type="region of interest" description="Disordered" evidence="3">
    <location>
        <begin position="195"/>
        <end position="234"/>
    </location>
</feature>
<dbReference type="Pfam" id="PF00575">
    <property type="entry name" value="S1"/>
    <property type="match status" value="2"/>
</dbReference>
<feature type="compositionally biased region" description="Low complexity" evidence="3">
    <location>
        <begin position="81"/>
        <end position="94"/>
    </location>
</feature>
<feature type="domain" description="S1 motif" evidence="4">
    <location>
        <begin position="129"/>
        <end position="198"/>
    </location>
</feature>
<dbReference type="Proteomes" id="UP000655225">
    <property type="component" value="Unassembled WGS sequence"/>
</dbReference>
<dbReference type="PANTHER" id="PTHR10724">
    <property type="entry name" value="30S RIBOSOMAL PROTEIN S1"/>
    <property type="match status" value="1"/>
</dbReference>
<dbReference type="AlphaFoldDB" id="A0A834YTG4"/>
<dbReference type="GO" id="GO:0003735">
    <property type="term" value="F:structural constituent of ribosome"/>
    <property type="evidence" value="ECO:0007669"/>
    <property type="project" value="TreeGrafter"/>
</dbReference>
<keyword evidence="6" id="KW-1185">Reference proteome</keyword>
<dbReference type="SUPFAM" id="SSF50249">
    <property type="entry name" value="Nucleic acid-binding proteins"/>
    <property type="match status" value="2"/>
</dbReference>
<feature type="region of interest" description="Disordered" evidence="3">
    <location>
        <begin position="416"/>
        <end position="443"/>
    </location>
</feature>
<dbReference type="GO" id="GO:0003729">
    <property type="term" value="F:mRNA binding"/>
    <property type="evidence" value="ECO:0007669"/>
    <property type="project" value="UniProtKB-ARBA"/>
</dbReference>
<dbReference type="PANTHER" id="PTHR10724:SF10">
    <property type="entry name" value="S1 RNA-BINDING DOMAIN-CONTAINING PROTEIN 1"/>
    <property type="match status" value="1"/>
</dbReference>
<feature type="compositionally biased region" description="Polar residues" evidence="3">
    <location>
        <begin position="95"/>
        <end position="107"/>
    </location>
</feature>
<gene>
    <name evidence="5" type="ORF">HHK36_021644</name>
</gene>
<evidence type="ECO:0000256" key="1">
    <source>
        <dbReference type="ARBA" id="ARBA00022946"/>
    </source>
</evidence>
<proteinExistence type="predicted"/>
<dbReference type="SMART" id="SM00316">
    <property type="entry name" value="S1"/>
    <property type="match status" value="2"/>
</dbReference>
<evidence type="ECO:0000259" key="4">
    <source>
        <dbReference type="PROSITE" id="PS50126"/>
    </source>
</evidence>
<dbReference type="GO" id="GO:0005737">
    <property type="term" value="C:cytoplasm"/>
    <property type="evidence" value="ECO:0007669"/>
    <property type="project" value="UniProtKB-ARBA"/>
</dbReference>
<dbReference type="PROSITE" id="PS50126">
    <property type="entry name" value="S1"/>
    <property type="match status" value="2"/>
</dbReference>
<organism evidence="5 6">
    <name type="scientific">Tetracentron sinense</name>
    <name type="common">Spur-leaf</name>
    <dbReference type="NCBI Taxonomy" id="13715"/>
    <lineage>
        <taxon>Eukaryota</taxon>
        <taxon>Viridiplantae</taxon>
        <taxon>Streptophyta</taxon>
        <taxon>Embryophyta</taxon>
        <taxon>Tracheophyta</taxon>
        <taxon>Spermatophyta</taxon>
        <taxon>Magnoliopsida</taxon>
        <taxon>Trochodendrales</taxon>
        <taxon>Trochodendraceae</taxon>
        <taxon>Tetracentron</taxon>
    </lineage>
</organism>
<dbReference type="OrthoDB" id="277235at2759"/>
<evidence type="ECO:0000313" key="6">
    <source>
        <dbReference type="Proteomes" id="UP000655225"/>
    </source>
</evidence>
<dbReference type="EMBL" id="JABCRI010000015">
    <property type="protein sequence ID" value="KAF8393400.1"/>
    <property type="molecule type" value="Genomic_DNA"/>
</dbReference>
<dbReference type="InterPro" id="IPR003029">
    <property type="entry name" value="S1_domain"/>
</dbReference>
<accession>A0A834YTG4</accession>
<name>A0A834YTG4_TETSI</name>
<comment type="function">
    <text evidence="2">Associates with the EF-Tu.GDP complex and induces the exchange of GDP to GTP. It remains bound to the aminoacyl-tRNA.EF-Tu.GTP complex up to the GTP hydrolysis stage on the ribosome.</text>
</comment>
<dbReference type="FunFam" id="2.40.50.140:FF:000051">
    <property type="entry name" value="RNA-binding transcriptional accessory protein"/>
    <property type="match status" value="1"/>
</dbReference>
<evidence type="ECO:0000256" key="2">
    <source>
        <dbReference type="ARBA" id="ARBA00025453"/>
    </source>
</evidence>
<dbReference type="GO" id="GO:0006412">
    <property type="term" value="P:translation"/>
    <property type="evidence" value="ECO:0007669"/>
    <property type="project" value="TreeGrafter"/>
</dbReference>
<evidence type="ECO:0000256" key="3">
    <source>
        <dbReference type="SAM" id="MobiDB-lite"/>
    </source>
</evidence>
<dbReference type="FunFam" id="2.40.50.140:FF:000250">
    <property type="entry name" value="Elongation factor Ts, mitochondrial"/>
    <property type="match status" value="1"/>
</dbReference>
<sequence>MPSNTLFRQRSASSLALLTLSQDYDKGITRLGQRNHNPQYLRRSGYAVQHRSRVPILSAIGTEVAIEKLDSAVSGEDADESSAVASTTVETSEAPSSSAGASITAQSKRPRPIRKSDMAPVKNEELVPGATFIGKVKSIQPFGAFVDFGAFTDGLVHVSRLSESFVKDVGSIVSIGQEVKVRLVEANTETRRISLTMHDSDDISELQQQKDAPASSDKPRPSRPNQKRDKLQKRSKFVKGQDLEGTVKNLTRAGAFISLPEGEEGFLPTSEEIDEGFGNIMGGSSLQAGQEVSVRVLRITRGQVTLTMKKEEDVEELNSKLNQGAVHVATNPFMLAFRKNKDIAAFLDEREKVQEPAESTVITKSSEGIEGNIKSDIPEVQDKPTSSNKCQITVPSTVNEVVEFDETLKEVDKELREVEPAATTIDAPSTEPVSNDKTPENCL</sequence>
<dbReference type="InterPro" id="IPR050437">
    <property type="entry name" value="Ribos_protein_bS1-like"/>
</dbReference>
<comment type="caution">
    <text evidence="5">The sequence shown here is derived from an EMBL/GenBank/DDBJ whole genome shotgun (WGS) entry which is preliminary data.</text>
</comment>
<evidence type="ECO:0000313" key="5">
    <source>
        <dbReference type="EMBL" id="KAF8393400.1"/>
    </source>
</evidence>
<feature type="domain" description="S1 motif" evidence="4">
    <location>
        <begin position="240"/>
        <end position="309"/>
    </location>
</feature>